<dbReference type="InterPro" id="IPR051328">
    <property type="entry name" value="T7SS_ABC-Transporter"/>
</dbReference>
<keyword evidence="4 5" id="KW-0472">Membrane</keyword>
<dbReference type="GO" id="GO:0140359">
    <property type="term" value="F:ABC-type transporter activity"/>
    <property type="evidence" value="ECO:0007669"/>
    <property type="project" value="InterPro"/>
</dbReference>
<accession>A0A5D4MCV3</accession>
<evidence type="ECO:0000313" key="7">
    <source>
        <dbReference type="EMBL" id="TYR99502.1"/>
    </source>
</evidence>
<evidence type="ECO:0000259" key="6">
    <source>
        <dbReference type="Pfam" id="PF12698"/>
    </source>
</evidence>
<proteinExistence type="predicted"/>
<dbReference type="Gene3D" id="3.40.1710.10">
    <property type="entry name" value="abc type-2 transporter like domain"/>
    <property type="match status" value="1"/>
</dbReference>
<dbReference type="InterPro" id="IPR013525">
    <property type="entry name" value="ABC2_TM"/>
</dbReference>
<evidence type="ECO:0000313" key="8">
    <source>
        <dbReference type="Proteomes" id="UP000325182"/>
    </source>
</evidence>
<feature type="domain" description="ABC-2 type transporter transmembrane" evidence="6">
    <location>
        <begin position="491"/>
        <end position="715"/>
    </location>
</feature>
<dbReference type="InterPro" id="IPR017501">
    <property type="entry name" value="Phage_infect_YhgE_C"/>
</dbReference>
<dbReference type="AlphaFoldDB" id="A0A5D4MCV3"/>
<feature type="domain" description="ABC-2 type transporter transmembrane" evidence="6">
    <location>
        <begin position="25"/>
        <end position="165"/>
    </location>
</feature>
<dbReference type="NCBIfam" id="TIGR03057">
    <property type="entry name" value="xxxLxxG_by_4"/>
    <property type="match status" value="2"/>
</dbReference>
<gene>
    <name evidence="7" type="ORF">FZC84_09685</name>
</gene>
<evidence type="ECO:0000256" key="5">
    <source>
        <dbReference type="SAM" id="Phobius"/>
    </source>
</evidence>
<feature type="transmembrane region" description="Helical" evidence="5">
    <location>
        <begin position="20"/>
        <end position="42"/>
    </location>
</feature>
<comment type="caution">
    <text evidence="7">The sequence shown here is derived from an EMBL/GenBank/DDBJ whole genome shotgun (WGS) entry which is preliminary data.</text>
</comment>
<protein>
    <submittedName>
        <fullName evidence="7">YhgE/Pip domain-containing protein</fullName>
    </submittedName>
</protein>
<keyword evidence="2 5" id="KW-0812">Transmembrane</keyword>
<evidence type="ECO:0000256" key="1">
    <source>
        <dbReference type="ARBA" id="ARBA00004141"/>
    </source>
</evidence>
<dbReference type="PANTHER" id="PTHR43077">
    <property type="entry name" value="TRANSPORT PERMEASE YVFS-RELATED"/>
    <property type="match status" value="1"/>
</dbReference>
<feature type="transmembrane region" description="Helical" evidence="5">
    <location>
        <begin position="700"/>
        <end position="722"/>
    </location>
</feature>
<dbReference type="Proteomes" id="UP000325182">
    <property type="component" value="Unassembled WGS sequence"/>
</dbReference>
<dbReference type="GO" id="GO:0016020">
    <property type="term" value="C:membrane"/>
    <property type="evidence" value="ECO:0007669"/>
    <property type="project" value="UniProtKB-SubCell"/>
</dbReference>
<dbReference type="EMBL" id="VTEG01000005">
    <property type="protein sequence ID" value="TYR99502.1"/>
    <property type="molecule type" value="Genomic_DNA"/>
</dbReference>
<name>A0A5D4MCV3_9BACI</name>
<evidence type="ECO:0000256" key="4">
    <source>
        <dbReference type="ARBA" id="ARBA00023136"/>
    </source>
</evidence>
<feature type="transmembrane region" description="Helical" evidence="5">
    <location>
        <begin position="611"/>
        <end position="635"/>
    </location>
</feature>
<dbReference type="NCBIfam" id="TIGR03061">
    <property type="entry name" value="pip_yhgE_Nterm"/>
    <property type="match status" value="1"/>
</dbReference>
<evidence type="ECO:0000256" key="3">
    <source>
        <dbReference type="ARBA" id="ARBA00022989"/>
    </source>
</evidence>
<dbReference type="PANTHER" id="PTHR43077:SF5">
    <property type="entry name" value="PHAGE INFECTION PROTEIN"/>
    <property type="match status" value="1"/>
</dbReference>
<keyword evidence="3 5" id="KW-1133">Transmembrane helix</keyword>
<dbReference type="InterPro" id="IPR017500">
    <property type="entry name" value="Phage_infect_YhgE_N"/>
</dbReference>
<feature type="transmembrane region" description="Helical" evidence="5">
    <location>
        <begin position="642"/>
        <end position="661"/>
    </location>
</feature>
<organism evidence="7 8">
    <name type="scientific">Rossellomorea vietnamensis</name>
    <dbReference type="NCBI Taxonomy" id="218284"/>
    <lineage>
        <taxon>Bacteria</taxon>
        <taxon>Bacillati</taxon>
        <taxon>Bacillota</taxon>
        <taxon>Bacilli</taxon>
        <taxon>Bacillales</taxon>
        <taxon>Bacillaceae</taxon>
        <taxon>Rossellomorea</taxon>
    </lineage>
</organism>
<dbReference type="Pfam" id="PF12698">
    <property type="entry name" value="ABC2_membrane_3"/>
    <property type="match status" value="2"/>
</dbReference>
<sequence>MKSSLFLAEMKSIFKNRKLLIPILAVMFIPVLYSGMFLWAFWDPYSQLKDLPVAVVNNDSGAEFEGEEMKLGDELVEKLKDSSQFHFQFVEGEEGYENLQHQEYYMLVEIPENFSENATTLLNDHPEKLSLKYVPNEGFNFLSAQIGETAIKEIKASLSKSVTETYAETMFDNIDKMGQGFADASKAASELNEGSGKVSDGASDLKENLAMLAQKNLEFDSGLSEVKSGADQLAVKTKELSEGLGKISGGYSELYQGAGKLQAGSEEAAAGASRLEEGTGQAAAGLEKLVDSNNQLSSGAGGVADGAASLQKGASDVHSGAVELSEGMSALDQSLTPVLESMPEEERAQLEALLENLQTGSGRLETGTAGLSTGASDLQAGASQLQDGILAASKGSADLKSAFLELQEGAGVLSQGTKELAAGQSEFAANFSQANKSLASAVTGSQQIASGESELQAGLSQLQDGSGKLAQGSQDLANGSAQLEEGTASLSKGTAQFNQEMKKADEQANSITTTEETSDMVAGPVEVEKEAVNHVPNYGTGFAPYFLSLGLFVGALLISIVYPLREPAAVPASGFAWFRGKLAVLIVFGVIQSLIADSILLFGLGIEVQSIPLFIAVSIAASLTFIALVQTLVTILGDPGRFAAIIILILQLTTSAGTFPLELIPAPLQPISALLPMTYSVAAFKAVISSGDFSFMWQNTGILTAYFLVFISFTAVYFTGYFKKTYTNEVLETQN</sequence>
<feature type="transmembrane region" description="Helical" evidence="5">
    <location>
        <begin position="582"/>
        <end position="605"/>
    </location>
</feature>
<comment type="subcellular location">
    <subcellularLocation>
        <location evidence="1">Membrane</location>
        <topology evidence="1">Multi-pass membrane protein</topology>
    </subcellularLocation>
</comment>
<dbReference type="RefSeq" id="WP_148953729.1">
    <property type="nucleotide sequence ID" value="NZ_VTEG01000005.1"/>
</dbReference>
<feature type="transmembrane region" description="Helical" evidence="5">
    <location>
        <begin position="542"/>
        <end position="562"/>
    </location>
</feature>
<reference evidence="7 8" key="1">
    <citation type="submission" date="2019-08" db="EMBL/GenBank/DDBJ databases">
        <title>Bacillus genomes from the desert of Cuatro Cienegas, Coahuila.</title>
        <authorList>
            <person name="Olmedo-Alvarez G."/>
        </authorList>
    </citation>
    <scope>NUCLEOTIDE SEQUENCE [LARGE SCALE GENOMIC DNA]</scope>
    <source>
        <strain evidence="7 8">CH128b_4D</strain>
    </source>
</reference>
<dbReference type="InterPro" id="IPR023908">
    <property type="entry name" value="xxxLxxG_rpt"/>
</dbReference>
<evidence type="ECO:0000256" key="2">
    <source>
        <dbReference type="ARBA" id="ARBA00022692"/>
    </source>
</evidence>
<dbReference type="Gene3D" id="1.10.287.950">
    <property type="entry name" value="Methyl-accepting chemotaxis protein"/>
    <property type="match status" value="1"/>
</dbReference>
<dbReference type="NCBIfam" id="TIGR03062">
    <property type="entry name" value="pip_yhgE_Cterm"/>
    <property type="match status" value="1"/>
</dbReference>